<dbReference type="EC" id="2.7.13.3" evidence="2"/>
<dbReference type="InterPro" id="IPR004358">
    <property type="entry name" value="Sig_transdc_His_kin-like_C"/>
</dbReference>
<name>A0ABQ2DDA1_9BACI</name>
<dbReference type="PANTHER" id="PTHR43547:SF2">
    <property type="entry name" value="HYBRID SIGNAL TRANSDUCTION HISTIDINE KINASE C"/>
    <property type="match status" value="1"/>
</dbReference>
<reference evidence="11" key="1">
    <citation type="journal article" date="2019" name="Int. J. Syst. Evol. Microbiol.">
        <title>The Global Catalogue of Microorganisms (GCM) 10K type strain sequencing project: providing services to taxonomists for standard genome sequencing and annotation.</title>
        <authorList>
            <consortium name="The Broad Institute Genomics Platform"/>
            <consortium name="The Broad Institute Genome Sequencing Center for Infectious Disease"/>
            <person name="Wu L."/>
            <person name="Ma J."/>
        </authorList>
    </citation>
    <scope>NUCLEOTIDE SEQUENCE [LARGE SCALE GENOMIC DNA]</scope>
    <source>
        <strain evidence="11">JCM 30071</strain>
    </source>
</reference>
<accession>A0ABQ2DDA1</accession>
<keyword evidence="6" id="KW-0418">Kinase</keyword>
<dbReference type="PANTHER" id="PTHR43547">
    <property type="entry name" value="TWO-COMPONENT HISTIDINE KINASE"/>
    <property type="match status" value="1"/>
</dbReference>
<dbReference type="Gene3D" id="3.30.565.10">
    <property type="entry name" value="Histidine kinase-like ATPase, C-terminal domain"/>
    <property type="match status" value="1"/>
</dbReference>
<dbReference type="CDD" id="cd00082">
    <property type="entry name" value="HisKA"/>
    <property type="match status" value="1"/>
</dbReference>
<evidence type="ECO:0000256" key="5">
    <source>
        <dbReference type="ARBA" id="ARBA00022741"/>
    </source>
</evidence>
<keyword evidence="11" id="KW-1185">Reference proteome</keyword>
<keyword evidence="3" id="KW-0597">Phosphoprotein</keyword>
<organism evidence="10 11">
    <name type="scientific">Virgibacillus kapii</name>
    <dbReference type="NCBI Taxonomy" id="1638645"/>
    <lineage>
        <taxon>Bacteria</taxon>
        <taxon>Bacillati</taxon>
        <taxon>Bacillota</taxon>
        <taxon>Bacilli</taxon>
        <taxon>Bacillales</taxon>
        <taxon>Bacillaceae</taxon>
        <taxon>Virgibacillus</taxon>
    </lineage>
</organism>
<dbReference type="InterPro" id="IPR036097">
    <property type="entry name" value="HisK_dim/P_sf"/>
</dbReference>
<proteinExistence type="predicted"/>
<dbReference type="SMART" id="SM00387">
    <property type="entry name" value="HATPase_c"/>
    <property type="match status" value="1"/>
</dbReference>
<dbReference type="Gene3D" id="1.10.287.130">
    <property type="match status" value="1"/>
</dbReference>
<dbReference type="PROSITE" id="PS50109">
    <property type="entry name" value="HIS_KIN"/>
    <property type="match status" value="1"/>
</dbReference>
<sequence>MKETRIALIESKVYEEITTLVHDLKTPLVTIEGLLSLLEMKSQVNMHSTFSNYFVRIGASLDNMKDMISEILYENIKKHISVEELFAYVTSHLGLDNHEKIHLRIDIDQHTPPVFVNKIRFSRAISNIIENAIASFAHEAGYIHVRVKRINSGILFRIQDNGPGIEAIHMKNIWHEGFSTKNSSGIGLSFVKSVVENHGGKISVKSEPGNYTQMNIVLPVPKEGEKKGEVNDFNCR</sequence>
<evidence type="ECO:0000256" key="7">
    <source>
        <dbReference type="ARBA" id="ARBA00022840"/>
    </source>
</evidence>
<evidence type="ECO:0000313" key="11">
    <source>
        <dbReference type="Proteomes" id="UP000634435"/>
    </source>
</evidence>
<dbReference type="PRINTS" id="PR00344">
    <property type="entry name" value="BCTRLSENSOR"/>
</dbReference>
<comment type="catalytic activity">
    <reaction evidence="1">
        <text>ATP + protein L-histidine = ADP + protein N-phospho-L-histidine.</text>
        <dbReference type="EC" id="2.7.13.3"/>
    </reaction>
</comment>
<feature type="domain" description="Histidine kinase" evidence="9">
    <location>
        <begin position="19"/>
        <end position="222"/>
    </location>
</feature>
<keyword evidence="5" id="KW-0547">Nucleotide-binding</keyword>
<dbReference type="InterPro" id="IPR003594">
    <property type="entry name" value="HATPase_dom"/>
</dbReference>
<keyword evidence="8" id="KW-0902">Two-component regulatory system</keyword>
<evidence type="ECO:0000313" key="10">
    <source>
        <dbReference type="EMBL" id="GGJ54184.1"/>
    </source>
</evidence>
<evidence type="ECO:0000256" key="1">
    <source>
        <dbReference type="ARBA" id="ARBA00000085"/>
    </source>
</evidence>
<dbReference type="Proteomes" id="UP000634435">
    <property type="component" value="Unassembled WGS sequence"/>
</dbReference>
<dbReference type="InterPro" id="IPR003661">
    <property type="entry name" value="HisK_dim/P_dom"/>
</dbReference>
<keyword evidence="4" id="KW-0808">Transferase</keyword>
<dbReference type="Pfam" id="PF02518">
    <property type="entry name" value="HATPase_c"/>
    <property type="match status" value="1"/>
</dbReference>
<keyword evidence="7" id="KW-0067">ATP-binding</keyword>
<evidence type="ECO:0000256" key="6">
    <source>
        <dbReference type="ARBA" id="ARBA00022777"/>
    </source>
</evidence>
<dbReference type="InterPro" id="IPR005467">
    <property type="entry name" value="His_kinase_dom"/>
</dbReference>
<dbReference type="EMBL" id="BMPN01000002">
    <property type="protein sequence ID" value="GGJ54184.1"/>
    <property type="molecule type" value="Genomic_DNA"/>
</dbReference>
<dbReference type="InterPro" id="IPR036890">
    <property type="entry name" value="HATPase_C_sf"/>
</dbReference>
<dbReference type="SUPFAM" id="SSF55874">
    <property type="entry name" value="ATPase domain of HSP90 chaperone/DNA topoisomerase II/histidine kinase"/>
    <property type="match status" value="1"/>
</dbReference>
<protein>
    <recommendedName>
        <fullName evidence="2">histidine kinase</fullName>
        <ecNumber evidence="2">2.7.13.3</ecNumber>
    </recommendedName>
</protein>
<evidence type="ECO:0000259" key="9">
    <source>
        <dbReference type="PROSITE" id="PS50109"/>
    </source>
</evidence>
<evidence type="ECO:0000256" key="4">
    <source>
        <dbReference type="ARBA" id="ARBA00022679"/>
    </source>
</evidence>
<dbReference type="Pfam" id="PF00512">
    <property type="entry name" value="HisKA"/>
    <property type="match status" value="1"/>
</dbReference>
<evidence type="ECO:0000256" key="2">
    <source>
        <dbReference type="ARBA" id="ARBA00012438"/>
    </source>
</evidence>
<comment type="caution">
    <text evidence="10">The sequence shown here is derived from an EMBL/GenBank/DDBJ whole genome shotgun (WGS) entry which is preliminary data.</text>
</comment>
<evidence type="ECO:0000256" key="3">
    <source>
        <dbReference type="ARBA" id="ARBA00022553"/>
    </source>
</evidence>
<dbReference type="SMART" id="SM00388">
    <property type="entry name" value="HisKA"/>
    <property type="match status" value="1"/>
</dbReference>
<dbReference type="SUPFAM" id="SSF47384">
    <property type="entry name" value="Homodimeric domain of signal transducing histidine kinase"/>
    <property type="match status" value="1"/>
</dbReference>
<evidence type="ECO:0000256" key="8">
    <source>
        <dbReference type="ARBA" id="ARBA00023012"/>
    </source>
</evidence>
<gene>
    <name evidence="10" type="ORF">GCM10007111_15500</name>
</gene>